<dbReference type="InterPro" id="IPR050259">
    <property type="entry name" value="SDR"/>
</dbReference>
<organism evidence="3 4">
    <name type="scientific">Roseateles saccharophilus</name>
    <name type="common">Pseudomonas saccharophila</name>
    <dbReference type="NCBI Taxonomy" id="304"/>
    <lineage>
        <taxon>Bacteria</taxon>
        <taxon>Pseudomonadati</taxon>
        <taxon>Pseudomonadota</taxon>
        <taxon>Betaproteobacteria</taxon>
        <taxon>Burkholderiales</taxon>
        <taxon>Sphaerotilaceae</taxon>
        <taxon>Roseateles</taxon>
    </lineage>
</organism>
<dbReference type="SUPFAM" id="SSF51735">
    <property type="entry name" value="NAD(P)-binding Rossmann-fold domains"/>
    <property type="match status" value="1"/>
</dbReference>
<dbReference type="Pfam" id="PF00106">
    <property type="entry name" value="adh_short"/>
    <property type="match status" value="1"/>
</dbReference>
<proteinExistence type="inferred from homology"/>
<dbReference type="PRINTS" id="PR00081">
    <property type="entry name" value="GDHRDH"/>
</dbReference>
<comment type="caution">
    <text evidence="3">The sequence shown here is derived from an EMBL/GenBank/DDBJ whole genome shotgun (WGS) entry which is preliminary data.</text>
</comment>
<protein>
    <submittedName>
        <fullName evidence="3">NAD(P)-dependent dehydrogenase (Short-subunit alcohol dehydrogenase family)</fullName>
    </submittedName>
</protein>
<dbReference type="InterPro" id="IPR002347">
    <property type="entry name" value="SDR_fam"/>
</dbReference>
<reference evidence="3 4" key="1">
    <citation type="submission" date="2023-07" db="EMBL/GenBank/DDBJ databases">
        <title>Sorghum-associated microbial communities from plants grown in Nebraska, USA.</title>
        <authorList>
            <person name="Schachtman D."/>
        </authorList>
    </citation>
    <scope>NUCLEOTIDE SEQUENCE [LARGE SCALE GENOMIC DNA]</scope>
    <source>
        <strain evidence="3 4">BE314</strain>
    </source>
</reference>
<dbReference type="EMBL" id="JAVDXU010000001">
    <property type="protein sequence ID" value="MDR7269442.1"/>
    <property type="molecule type" value="Genomic_DNA"/>
</dbReference>
<name>A0ABU1YKR9_ROSSA</name>
<dbReference type="Proteomes" id="UP001180453">
    <property type="component" value="Unassembled WGS sequence"/>
</dbReference>
<gene>
    <name evidence="3" type="ORF">J2X20_002071</name>
</gene>
<sequence>MSTSSSPRTVIVTGASSGIGLAIAAAFLKLGDRVVGNARNAERLQQAAAGLGAHADNFLAVAGDVADPATGARLVQAAIDRFGRVDVLVNNAGIFNAKPFVDYTPAELEALVDTNLKGFVYPSQAAARHMIERRAGHIINITAAIAAQPIQGVPAVLPVLIKGGINQATRALALELAPHNVQVAAVAPGIVDTPMYTADMHGFLNTLQPAGRIASAQEIADAVLYLAGAAFTTGVVLPVDGGMSSGKW</sequence>
<dbReference type="PRINTS" id="PR00080">
    <property type="entry name" value="SDRFAMILY"/>
</dbReference>
<evidence type="ECO:0000256" key="1">
    <source>
        <dbReference type="ARBA" id="ARBA00006484"/>
    </source>
</evidence>
<evidence type="ECO:0000313" key="3">
    <source>
        <dbReference type="EMBL" id="MDR7269442.1"/>
    </source>
</evidence>
<dbReference type="PANTHER" id="PTHR42879:SF2">
    <property type="entry name" value="3-OXOACYL-[ACYL-CARRIER-PROTEIN] REDUCTASE FABG"/>
    <property type="match status" value="1"/>
</dbReference>
<evidence type="ECO:0000256" key="2">
    <source>
        <dbReference type="RuleBase" id="RU000363"/>
    </source>
</evidence>
<dbReference type="RefSeq" id="WP_310264168.1">
    <property type="nucleotide sequence ID" value="NZ_JAVDXU010000001.1"/>
</dbReference>
<dbReference type="PANTHER" id="PTHR42879">
    <property type="entry name" value="3-OXOACYL-(ACYL-CARRIER-PROTEIN) REDUCTASE"/>
    <property type="match status" value="1"/>
</dbReference>
<keyword evidence="4" id="KW-1185">Reference proteome</keyword>
<dbReference type="Gene3D" id="3.40.50.720">
    <property type="entry name" value="NAD(P)-binding Rossmann-like Domain"/>
    <property type="match status" value="1"/>
</dbReference>
<evidence type="ECO:0000313" key="4">
    <source>
        <dbReference type="Proteomes" id="UP001180453"/>
    </source>
</evidence>
<accession>A0ABU1YKR9</accession>
<comment type="similarity">
    <text evidence="1 2">Belongs to the short-chain dehydrogenases/reductases (SDR) family.</text>
</comment>
<dbReference type="InterPro" id="IPR036291">
    <property type="entry name" value="NAD(P)-bd_dom_sf"/>
</dbReference>
<dbReference type="CDD" id="cd05233">
    <property type="entry name" value="SDR_c"/>
    <property type="match status" value="1"/>
</dbReference>